<gene>
    <name evidence="1" type="ORF">pdam_00000036</name>
</gene>
<dbReference type="AlphaFoldDB" id="A0A3M6UYA5"/>
<organism evidence="1 2">
    <name type="scientific">Pocillopora damicornis</name>
    <name type="common">Cauliflower coral</name>
    <name type="synonym">Millepora damicornis</name>
    <dbReference type="NCBI Taxonomy" id="46731"/>
    <lineage>
        <taxon>Eukaryota</taxon>
        <taxon>Metazoa</taxon>
        <taxon>Cnidaria</taxon>
        <taxon>Anthozoa</taxon>
        <taxon>Hexacorallia</taxon>
        <taxon>Scleractinia</taxon>
        <taxon>Astrocoeniina</taxon>
        <taxon>Pocilloporidae</taxon>
        <taxon>Pocillopora</taxon>
    </lineage>
</organism>
<protein>
    <submittedName>
        <fullName evidence="1">Uncharacterized protein</fullName>
    </submittedName>
</protein>
<evidence type="ECO:0000313" key="1">
    <source>
        <dbReference type="EMBL" id="RMX58298.1"/>
    </source>
</evidence>
<accession>A0A3M6UYA5</accession>
<keyword evidence="2" id="KW-1185">Reference proteome</keyword>
<sequence>MEAEMTDKLLELEPLRILPGEHDTKHAVLKELNKISLIRFAAHGDAVRGEICLAPICYANKISDDFILTMGDVSRSSCELSWWYFGKIKAKRVFGITRTFLGSGSRFSVVRRRQSNIAIHKAIL</sequence>
<reference evidence="1 2" key="1">
    <citation type="journal article" date="2018" name="Sci. Rep.">
        <title>Comparative analysis of the Pocillopora damicornis genome highlights role of immune system in coral evolution.</title>
        <authorList>
            <person name="Cunning R."/>
            <person name="Bay R.A."/>
            <person name="Gillette P."/>
            <person name="Baker A.C."/>
            <person name="Traylor-Knowles N."/>
        </authorList>
    </citation>
    <scope>NUCLEOTIDE SEQUENCE [LARGE SCALE GENOMIC DNA]</scope>
    <source>
        <strain evidence="1">RSMAS</strain>
        <tissue evidence="1">Whole animal</tissue>
    </source>
</reference>
<evidence type="ECO:0000313" key="2">
    <source>
        <dbReference type="Proteomes" id="UP000275408"/>
    </source>
</evidence>
<comment type="caution">
    <text evidence="1">The sequence shown here is derived from an EMBL/GenBank/DDBJ whole genome shotgun (WGS) entry which is preliminary data.</text>
</comment>
<dbReference type="EMBL" id="RCHS01000537">
    <property type="protein sequence ID" value="RMX58298.1"/>
    <property type="molecule type" value="Genomic_DNA"/>
</dbReference>
<dbReference type="Proteomes" id="UP000275408">
    <property type="component" value="Unassembled WGS sequence"/>
</dbReference>
<proteinExistence type="predicted"/>
<name>A0A3M6UYA5_POCDA</name>